<sequence>MGDHPDDAKQQPVPIEGEIGILARRRIEAAIIAPLYEAMRQEIGEERAQAILDRTIREAAIAAARGFAARTPGGTSLQTFRDLQALWTKDDALTVEVLAATDERFDYDVHRCRYAETYREMGLGHIGHLLSCNRDGVFCQGYDPRIELTRTQTIMGGASHCDFRYRFVQAEDAGTADVPEARAGSKSVSRQDAGPERRHRDDARPGEAGASGDRDM</sequence>
<keyword evidence="3" id="KW-1185">Reference proteome</keyword>
<feature type="compositionally biased region" description="Basic and acidic residues" evidence="1">
    <location>
        <begin position="193"/>
        <end position="205"/>
    </location>
</feature>
<evidence type="ECO:0008006" key="4">
    <source>
        <dbReference type="Google" id="ProtNLM"/>
    </source>
</evidence>
<name>A0ABU0JI23_9HYPH</name>
<dbReference type="InterPro" id="IPR026002">
    <property type="entry name" value="ATC_hydrolase-like"/>
</dbReference>
<accession>A0ABU0JI23</accession>
<dbReference type="EMBL" id="JAUSVX010000019">
    <property type="protein sequence ID" value="MDQ0473930.1"/>
    <property type="molecule type" value="Genomic_DNA"/>
</dbReference>
<proteinExistence type="predicted"/>
<organism evidence="2 3">
    <name type="scientific">Labrys wisconsinensis</name>
    <dbReference type="NCBI Taxonomy" id="425677"/>
    <lineage>
        <taxon>Bacteria</taxon>
        <taxon>Pseudomonadati</taxon>
        <taxon>Pseudomonadota</taxon>
        <taxon>Alphaproteobacteria</taxon>
        <taxon>Hyphomicrobiales</taxon>
        <taxon>Xanthobacteraceae</taxon>
        <taxon>Labrys</taxon>
    </lineage>
</organism>
<evidence type="ECO:0000313" key="3">
    <source>
        <dbReference type="Proteomes" id="UP001242480"/>
    </source>
</evidence>
<protein>
    <recommendedName>
        <fullName evidence="4">2-amino-thiazoline-4-carboxylic acid hydrolase</fullName>
    </recommendedName>
</protein>
<comment type="caution">
    <text evidence="2">The sequence shown here is derived from an EMBL/GenBank/DDBJ whole genome shotgun (WGS) entry which is preliminary data.</text>
</comment>
<gene>
    <name evidence="2" type="ORF">QO011_006969</name>
</gene>
<evidence type="ECO:0000256" key="1">
    <source>
        <dbReference type="SAM" id="MobiDB-lite"/>
    </source>
</evidence>
<reference evidence="2 3" key="1">
    <citation type="submission" date="2023-07" db="EMBL/GenBank/DDBJ databases">
        <title>Genomic Encyclopedia of Type Strains, Phase IV (KMG-IV): sequencing the most valuable type-strain genomes for metagenomic binning, comparative biology and taxonomic classification.</title>
        <authorList>
            <person name="Goeker M."/>
        </authorList>
    </citation>
    <scope>NUCLEOTIDE SEQUENCE [LARGE SCALE GENOMIC DNA]</scope>
    <source>
        <strain evidence="2 3">DSM 19619</strain>
    </source>
</reference>
<feature type="region of interest" description="Disordered" evidence="1">
    <location>
        <begin position="175"/>
        <end position="216"/>
    </location>
</feature>
<dbReference type="Proteomes" id="UP001242480">
    <property type="component" value="Unassembled WGS sequence"/>
</dbReference>
<evidence type="ECO:0000313" key="2">
    <source>
        <dbReference type="EMBL" id="MDQ0473930.1"/>
    </source>
</evidence>
<dbReference type="Pfam" id="PF14196">
    <property type="entry name" value="ATC_hydrolase"/>
    <property type="match status" value="1"/>
</dbReference>